<protein>
    <submittedName>
        <fullName evidence="1">Uncharacterized protein</fullName>
    </submittedName>
</protein>
<name>A0ABV0RW79_9TELE</name>
<accession>A0ABV0RW79</accession>
<evidence type="ECO:0000313" key="2">
    <source>
        <dbReference type="Proteomes" id="UP001434883"/>
    </source>
</evidence>
<organism evidence="1 2">
    <name type="scientific">Xenoophorus captivus</name>
    <dbReference type="NCBI Taxonomy" id="1517983"/>
    <lineage>
        <taxon>Eukaryota</taxon>
        <taxon>Metazoa</taxon>
        <taxon>Chordata</taxon>
        <taxon>Craniata</taxon>
        <taxon>Vertebrata</taxon>
        <taxon>Euteleostomi</taxon>
        <taxon>Actinopterygii</taxon>
        <taxon>Neopterygii</taxon>
        <taxon>Teleostei</taxon>
        <taxon>Neoteleostei</taxon>
        <taxon>Acanthomorphata</taxon>
        <taxon>Ovalentaria</taxon>
        <taxon>Atherinomorphae</taxon>
        <taxon>Cyprinodontiformes</taxon>
        <taxon>Goodeidae</taxon>
        <taxon>Xenoophorus</taxon>
    </lineage>
</organism>
<gene>
    <name evidence="1" type="ORF">XENOCAPTIV_030422</name>
</gene>
<reference evidence="1 2" key="1">
    <citation type="submission" date="2021-06" db="EMBL/GenBank/DDBJ databases">
        <authorList>
            <person name="Palmer J.M."/>
        </authorList>
    </citation>
    <scope>NUCLEOTIDE SEQUENCE [LARGE SCALE GENOMIC DNA]</scope>
    <source>
        <strain evidence="1 2">XC_2019</strain>
        <tissue evidence="1">Muscle</tissue>
    </source>
</reference>
<sequence>MVLLMVRFGSSFRCRTDGLTLDSRILCYTEEIMVHSMTARSPGPVAAELAQTMNAPPSSFIVNERFVLISFVLAPPTMVQSIMVKHVYSGLICSQPLQAFGHFPEFNALTLG</sequence>
<dbReference type="Proteomes" id="UP001434883">
    <property type="component" value="Unassembled WGS sequence"/>
</dbReference>
<comment type="caution">
    <text evidence="1">The sequence shown here is derived from an EMBL/GenBank/DDBJ whole genome shotgun (WGS) entry which is preliminary data.</text>
</comment>
<keyword evidence="2" id="KW-1185">Reference proteome</keyword>
<proteinExistence type="predicted"/>
<dbReference type="EMBL" id="JAHRIN010059755">
    <property type="protein sequence ID" value="MEQ2212416.1"/>
    <property type="molecule type" value="Genomic_DNA"/>
</dbReference>
<evidence type="ECO:0000313" key="1">
    <source>
        <dbReference type="EMBL" id="MEQ2212416.1"/>
    </source>
</evidence>